<accession>A0ABR4K4E0</accession>
<dbReference type="EMBL" id="JBFXLU010000059">
    <property type="protein sequence ID" value="KAL2846941.1"/>
    <property type="molecule type" value="Genomic_DNA"/>
</dbReference>
<dbReference type="PANTHER" id="PTHR23403">
    <property type="entry name" value="TREHALASE"/>
    <property type="match status" value="1"/>
</dbReference>
<dbReference type="Gene3D" id="1.50.10.10">
    <property type="match status" value="1"/>
</dbReference>
<dbReference type="InterPro" id="IPR001661">
    <property type="entry name" value="Glyco_hydro_37"/>
</dbReference>
<gene>
    <name evidence="7" type="ORF">BJY01DRAFT_263108</name>
</gene>
<organism evidence="7 8">
    <name type="scientific">Aspergillus pseudoustus</name>
    <dbReference type="NCBI Taxonomy" id="1810923"/>
    <lineage>
        <taxon>Eukaryota</taxon>
        <taxon>Fungi</taxon>
        <taxon>Dikarya</taxon>
        <taxon>Ascomycota</taxon>
        <taxon>Pezizomycotina</taxon>
        <taxon>Eurotiomycetes</taxon>
        <taxon>Eurotiomycetidae</taxon>
        <taxon>Eurotiales</taxon>
        <taxon>Aspergillaceae</taxon>
        <taxon>Aspergillus</taxon>
        <taxon>Aspergillus subgen. Nidulantes</taxon>
    </lineage>
</organism>
<protein>
    <recommendedName>
        <fullName evidence="5">Trehalase</fullName>
        <ecNumber evidence="5">3.2.1.28</ecNumber>
    </recommendedName>
    <alternativeName>
        <fullName evidence="5">Alpha-trehalose glucohydrolase</fullName>
    </alternativeName>
</protein>
<sequence length="682" mass="78343">MATEFQITQQLNKGEVEVLEKILRRTASLTADEETPLPVTFKIHVSSTLQRLLDQEDTDHNIQITTADKGPKVITLGTINSDSSRTRQLRGTYQLANLLETLYLAREKKRGLEFIAWSDITESPVDRVDRKIREQYWDTLTRRLDASLIEVAAVDPKDWTGSARPRVYVPASENQQFEYYSRIAAERPELDLDVQYLPAGEITKEFEYSLRDKPGLLALEMEVPEGADPTDITSMRGLEFLVPGGRFNESYYWDSHFIALGLLEIGRTETVKHIMRNFIFQIEHYGKVLNANRSYYLTRSQPPFLTDLAMRLYNATKDEPDAVGFLRMAIRAAVKEYMQVWMAEPRYDPVSGLSRFGPPAMGIPPEVEEGHFDWVLKPYAERYRVTVEEFIKRYNEGTIKETELDEVFRHDRAVRESGHDTSNRFASGAANLATVDLNCLLYKYETDIAHALEHILNSTLSAPNDSPSEPWTQRAALRRTRMMQYLWSEEHSMFLDYNTATQSQSSYEYVTALYTLWSGVATPTQAALLVKDALPKFEHVGGLACCTLASRGPVSPSRPQRQWDYPYGWAPHQMLAWEGLRRYGYIDEMERLAYRWLQIVTQVTMDYNAAVTEKYDVTQLENPARAESEYGNQGLLFKGANLEGFGWTNASFSYGLKLLRHNRVMIHGLNLRVPYDKLKMKK</sequence>
<keyword evidence="8" id="KW-1185">Reference proteome</keyword>
<dbReference type="InterPro" id="IPR012341">
    <property type="entry name" value="6hp_glycosidase-like_sf"/>
</dbReference>
<dbReference type="SUPFAM" id="SSF48208">
    <property type="entry name" value="Six-hairpin glycosidases"/>
    <property type="match status" value="1"/>
</dbReference>
<evidence type="ECO:0000313" key="8">
    <source>
        <dbReference type="Proteomes" id="UP001610446"/>
    </source>
</evidence>
<dbReference type="PRINTS" id="PR00744">
    <property type="entry name" value="GLHYDRLASE37"/>
</dbReference>
<evidence type="ECO:0000313" key="7">
    <source>
        <dbReference type="EMBL" id="KAL2846941.1"/>
    </source>
</evidence>
<evidence type="ECO:0000256" key="4">
    <source>
        <dbReference type="ARBA" id="ARBA00023295"/>
    </source>
</evidence>
<comment type="caution">
    <text evidence="7">The sequence shown here is derived from an EMBL/GenBank/DDBJ whole genome shotgun (WGS) entry which is preliminary data.</text>
</comment>
<evidence type="ECO:0000256" key="2">
    <source>
        <dbReference type="ARBA" id="ARBA00005615"/>
    </source>
</evidence>
<dbReference type="EC" id="3.2.1.28" evidence="5"/>
<dbReference type="PROSITE" id="PS00928">
    <property type="entry name" value="TREHALASE_2"/>
    <property type="match status" value="1"/>
</dbReference>
<reference evidence="7 8" key="1">
    <citation type="submission" date="2024-07" db="EMBL/GenBank/DDBJ databases">
        <title>Section-level genome sequencing and comparative genomics of Aspergillus sections Usti and Cavernicolus.</title>
        <authorList>
            <consortium name="Lawrence Berkeley National Laboratory"/>
            <person name="Nybo J.L."/>
            <person name="Vesth T.C."/>
            <person name="Theobald S."/>
            <person name="Frisvad J.C."/>
            <person name="Larsen T.O."/>
            <person name="Kjaerboelling I."/>
            <person name="Rothschild-Mancinelli K."/>
            <person name="Lyhne E.K."/>
            <person name="Kogle M.E."/>
            <person name="Barry K."/>
            <person name="Clum A."/>
            <person name="Na H."/>
            <person name="Ledsgaard L."/>
            <person name="Lin J."/>
            <person name="Lipzen A."/>
            <person name="Kuo A."/>
            <person name="Riley R."/>
            <person name="Mondo S."/>
            <person name="Labutti K."/>
            <person name="Haridas S."/>
            <person name="Pangalinan J."/>
            <person name="Salamov A.A."/>
            <person name="Simmons B.A."/>
            <person name="Magnuson J.K."/>
            <person name="Chen J."/>
            <person name="Drula E."/>
            <person name="Henrissat B."/>
            <person name="Wiebenga A."/>
            <person name="Lubbers R.J."/>
            <person name="Gomes A.C."/>
            <person name="Makela M.R."/>
            <person name="Stajich J."/>
            <person name="Grigoriev I.V."/>
            <person name="Mortensen U.H."/>
            <person name="De Vries R.P."/>
            <person name="Baker S.E."/>
            <person name="Andersen M.R."/>
        </authorList>
    </citation>
    <scope>NUCLEOTIDE SEQUENCE [LARGE SCALE GENOMIC DNA]</scope>
    <source>
        <strain evidence="7 8">CBS 123904</strain>
    </source>
</reference>
<evidence type="ECO:0000256" key="3">
    <source>
        <dbReference type="ARBA" id="ARBA00022801"/>
    </source>
</evidence>
<dbReference type="PANTHER" id="PTHR23403:SF6">
    <property type="entry name" value="CYTOSOLIC NEUTRAL TREHALASE-RELATED"/>
    <property type="match status" value="1"/>
</dbReference>
<dbReference type="InterPro" id="IPR008928">
    <property type="entry name" value="6-hairpin_glycosidase_sf"/>
</dbReference>
<dbReference type="InterPro" id="IPR011120">
    <property type="entry name" value="Trehalase_Ca-bd"/>
</dbReference>
<proteinExistence type="inferred from homology"/>
<keyword evidence="3 5" id="KW-0378">Hydrolase</keyword>
<dbReference type="Pfam" id="PF07492">
    <property type="entry name" value="Trehalase_Ca-bi"/>
    <property type="match status" value="1"/>
</dbReference>
<dbReference type="InterPro" id="IPR018232">
    <property type="entry name" value="Glyco_hydro_37_CS"/>
</dbReference>
<comment type="catalytic activity">
    <reaction evidence="1 5">
        <text>alpha,alpha-trehalose + H2O = alpha-D-glucose + beta-D-glucose</text>
        <dbReference type="Rhea" id="RHEA:32675"/>
        <dbReference type="ChEBI" id="CHEBI:15377"/>
        <dbReference type="ChEBI" id="CHEBI:15903"/>
        <dbReference type="ChEBI" id="CHEBI:16551"/>
        <dbReference type="ChEBI" id="CHEBI:17925"/>
        <dbReference type="EC" id="3.2.1.28"/>
    </reaction>
</comment>
<comment type="similarity">
    <text evidence="2 5">Belongs to the glycosyl hydrolase 37 family.</text>
</comment>
<name>A0ABR4K4E0_9EURO</name>
<evidence type="ECO:0000256" key="1">
    <source>
        <dbReference type="ARBA" id="ARBA00001576"/>
    </source>
</evidence>
<dbReference type="Pfam" id="PF01204">
    <property type="entry name" value="Trehalase"/>
    <property type="match status" value="1"/>
</dbReference>
<keyword evidence="4 5" id="KW-0326">Glycosidase</keyword>
<evidence type="ECO:0000256" key="5">
    <source>
        <dbReference type="RuleBase" id="RU361180"/>
    </source>
</evidence>
<feature type="domain" description="Neutral trehalase Ca2+ binding" evidence="6">
    <location>
        <begin position="49"/>
        <end position="78"/>
    </location>
</feature>
<evidence type="ECO:0000259" key="6">
    <source>
        <dbReference type="Pfam" id="PF07492"/>
    </source>
</evidence>
<dbReference type="Proteomes" id="UP001610446">
    <property type="component" value="Unassembled WGS sequence"/>
</dbReference>